<gene>
    <name evidence="1" type="ordered locus">CKO_02491</name>
</gene>
<protein>
    <submittedName>
        <fullName evidence="1">Uncharacterized protein</fullName>
    </submittedName>
</protein>
<dbReference type="EMBL" id="CP000822">
    <property type="protein sequence ID" value="ABV13608.1"/>
    <property type="molecule type" value="Genomic_DNA"/>
</dbReference>
<dbReference type="STRING" id="290338.CKO_02491"/>
<dbReference type="HOGENOM" id="CLU_3181791_0_0_6"/>
<name>A8AJE5_CITK8</name>
<evidence type="ECO:0000313" key="1">
    <source>
        <dbReference type="EMBL" id="ABV13608.1"/>
    </source>
</evidence>
<dbReference type="AlphaFoldDB" id="A8AJE5"/>
<keyword evidence="2" id="KW-1185">Reference proteome</keyword>
<dbReference type="KEGG" id="cko:CKO_02491"/>
<accession>A8AJE5</accession>
<evidence type="ECO:0000313" key="2">
    <source>
        <dbReference type="Proteomes" id="UP000008148"/>
    </source>
</evidence>
<reference evidence="1 2" key="1">
    <citation type="submission" date="2007-08" db="EMBL/GenBank/DDBJ databases">
        <authorList>
            <consortium name="The Citrobacter koseri Genome Sequencing Project"/>
            <person name="McClelland M."/>
            <person name="Sanderson E.K."/>
            <person name="Porwollik S."/>
            <person name="Spieth J."/>
            <person name="Clifton W.S."/>
            <person name="Latreille P."/>
            <person name="Courtney L."/>
            <person name="Wang C."/>
            <person name="Pepin K."/>
            <person name="Bhonagiri V."/>
            <person name="Nash W."/>
            <person name="Johnson M."/>
            <person name="Thiruvilangam P."/>
            <person name="Wilson R."/>
        </authorList>
    </citation>
    <scope>NUCLEOTIDE SEQUENCE [LARGE SCALE GENOMIC DNA]</scope>
    <source>
        <strain evidence="2">ATCC BAA-895 / CDC 4225-83 / SGSC4696</strain>
    </source>
</reference>
<organism evidence="1 2">
    <name type="scientific">Citrobacter koseri (strain ATCC BAA-895 / CDC 4225-83 / SGSC4696)</name>
    <dbReference type="NCBI Taxonomy" id="290338"/>
    <lineage>
        <taxon>Bacteria</taxon>
        <taxon>Pseudomonadati</taxon>
        <taxon>Pseudomonadota</taxon>
        <taxon>Gammaproteobacteria</taxon>
        <taxon>Enterobacterales</taxon>
        <taxon>Enterobacteriaceae</taxon>
        <taxon>Citrobacter</taxon>
    </lineage>
</organism>
<dbReference type="Proteomes" id="UP000008148">
    <property type="component" value="Chromosome"/>
</dbReference>
<proteinExistence type="predicted"/>
<sequence>MIKRVLRDSFFTPFFHRKKRLITNNCRILRHAVRNLTKQSHSGHFQ</sequence>